<feature type="region of interest" description="Disordered" evidence="1">
    <location>
        <begin position="168"/>
        <end position="190"/>
    </location>
</feature>
<dbReference type="AlphaFoldDB" id="A0A2T2NY99"/>
<proteinExistence type="predicted"/>
<name>A0A2T2NY99_CORCC</name>
<evidence type="ECO:0000313" key="2">
    <source>
        <dbReference type="EMBL" id="PSN70395.1"/>
    </source>
</evidence>
<organism evidence="2 3">
    <name type="scientific">Corynespora cassiicola Philippines</name>
    <dbReference type="NCBI Taxonomy" id="1448308"/>
    <lineage>
        <taxon>Eukaryota</taxon>
        <taxon>Fungi</taxon>
        <taxon>Dikarya</taxon>
        <taxon>Ascomycota</taxon>
        <taxon>Pezizomycotina</taxon>
        <taxon>Dothideomycetes</taxon>
        <taxon>Pleosporomycetidae</taxon>
        <taxon>Pleosporales</taxon>
        <taxon>Corynesporascaceae</taxon>
        <taxon>Corynespora</taxon>
    </lineage>
</organism>
<dbReference type="Proteomes" id="UP000240883">
    <property type="component" value="Unassembled WGS sequence"/>
</dbReference>
<evidence type="ECO:0000313" key="3">
    <source>
        <dbReference type="Proteomes" id="UP000240883"/>
    </source>
</evidence>
<evidence type="ECO:0000256" key="1">
    <source>
        <dbReference type="SAM" id="MobiDB-lite"/>
    </source>
</evidence>
<dbReference type="EMBL" id="KZ678132">
    <property type="protein sequence ID" value="PSN70395.1"/>
    <property type="molecule type" value="Genomic_DNA"/>
</dbReference>
<gene>
    <name evidence="2" type="ORF">BS50DRAFT_311879</name>
</gene>
<dbReference type="STRING" id="1448308.A0A2T2NY99"/>
<dbReference type="OrthoDB" id="3774289at2759"/>
<sequence>MSWGLKPWYIVHTIRSAVHDSEELPKSERLDATISKVGLNLLHSVRKTVEYTDPIDEKEPEWREEVLEPIIEDFEVPEDFLQQDEEAEFIILQSLIVFMSYEILRQRGTMMNVADEEFVIAIFGEFVTEQSVREKILHAVNSEHERLASKDADMRTLNATFMLGGLITAAPPPTDKRDKAPKLKAKQNRGIAKVEEVKEKTNKAKANNKHGEKCTPKLDEIVEAEEEKDLEECDITSVIEEMSAYIGALELEKADAKYAEAKEILNARKGSLRSESGSSEAISSSSLLASSGVFSDDDNVKFLPDEASSIRDVHVQIFLKKEKGYEFDFVRSREEKNKMVKAISCLGITMIVEESVDTSPISGRLDTIRIENPQGSGYDLSATVIIPPGYCYSMYDVISVIGKSEAEGWIELETPQAWIFVGNGAYDLLPITHGRITIQNVNSWV</sequence>
<protein>
    <submittedName>
        <fullName evidence="2">Uncharacterized protein</fullName>
    </submittedName>
</protein>
<reference evidence="2 3" key="1">
    <citation type="journal article" date="2018" name="Front. Microbiol.">
        <title>Genome-Wide Analysis of Corynespora cassiicola Leaf Fall Disease Putative Effectors.</title>
        <authorList>
            <person name="Lopez D."/>
            <person name="Ribeiro S."/>
            <person name="Label P."/>
            <person name="Fumanal B."/>
            <person name="Venisse J.S."/>
            <person name="Kohler A."/>
            <person name="de Oliveira R.R."/>
            <person name="Labutti K."/>
            <person name="Lipzen A."/>
            <person name="Lail K."/>
            <person name="Bauer D."/>
            <person name="Ohm R.A."/>
            <person name="Barry K.W."/>
            <person name="Spatafora J."/>
            <person name="Grigoriev I.V."/>
            <person name="Martin F.M."/>
            <person name="Pujade-Renaud V."/>
        </authorList>
    </citation>
    <scope>NUCLEOTIDE SEQUENCE [LARGE SCALE GENOMIC DNA]</scope>
    <source>
        <strain evidence="2 3">Philippines</strain>
    </source>
</reference>
<keyword evidence="3" id="KW-1185">Reference proteome</keyword>
<accession>A0A2T2NY99</accession>